<feature type="coiled-coil region" evidence="1">
    <location>
        <begin position="72"/>
        <end position="137"/>
    </location>
</feature>
<gene>
    <name evidence="3" type="ORF">HE1_01089</name>
</gene>
<feature type="chain" id="PRO_5001519324" evidence="2">
    <location>
        <begin position="20"/>
        <end position="174"/>
    </location>
</feature>
<proteinExistence type="predicted"/>
<dbReference type="Proteomes" id="UP000024842">
    <property type="component" value="Unassembled WGS sequence"/>
</dbReference>
<evidence type="ECO:0000313" key="3">
    <source>
        <dbReference type="EMBL" id="GAJ46750.1"/>
    </source>
</evidence>
<reference evidence="3 4" key="1">
    <citation type="journal article" date="2014" name="FEMS Microbiol. Lett.">
        <title>Draft genome sequences of three Holospora species (Holospora obtusa, Holospora undulata, and Holospora elegans), endonuclear symbiotic bacteria of the ciliate Paramecium caudatum.</title>
        <authorList>
            <person name="Dohra H."/>
            <person name="Tanaka K."/>
            <person name="Suzuki T."/>
            <person name="Fujishima M."/>
            <person name="Suzuki H."/>
        </authorList>
    </citation>
    <scope>NUCLEOTIDE SEQUENCE [LARGE SCALE GENOMIC DNA]</scope>
    <source>
        <strain evidence="3 4">E1</strain>
    </source>
</reference>
<evidence type="ECO:0000313" key="4">
    <source>
        <dbReference type="Proteomes" id="UP000024842"/>
    </source>
</evidence>
<keyword evidence="2" id="KW-0732">Signal</keyword>
<evidence type="ECO:0000256" key="1">
    <source>
        <dbReference type="SAM" id="Coils"/>
    </source>
</evidence>
<dbReference type="RefSeq" id="WP_035545561.1">
    <property type="nucleotide sequence ID" value="NZ_BAUP01000134.1"/>
</dbReference>
<feature type="signal peptide" evidence="2">
    <location>
        <begin position="1"/>
        <end position="19"/>
    </location>
</feature>
<comment type="caution">
    <text evidence="3">The sequence shown here is derived from an EMBL/GenBank/DDBJ whole genome shotgun (WGS) entry which is preliminary data.</text>
</comment>
<evidence type="ECO:0000256" key="2">
    <source>
        <dbReference type="SAM" id="SignalP"/>
    </source>
</evidence>
<dbReference type="AlphaFoldDB" id="A0A023E029"/>
<sequence precursor="true">MIIKYFTLIFIFIAGNCFAGGEGSSTVPETGNASSQQKSNANMTITSTQPYSQQRAPLKETPSQQILNETKQKNCEDKLKKLQNDFLKVEKNINLLRTKLPSINIEIIELNQQLNEVKKEKKKLEQTAEDYVKAIEETVTFLEKHQSKDDPKFNDIIRIIDTKTNQNIPTYPNK</sequence>
<protein>
    <submittedName>
        <fullName evidence="3">Membrane-bound metallopeptidase</fullName>
    </submittedName>
</protein>
<keyword evidence="4" id="KW-1185">Reference proteome</keyword>
<accession>A0A023E029</accession>
<name>A0A023E029_9PROT</name>
<organism evidence="3 4">
    <name type="scientific">Holospora elegans E1</name>
    <dbReference type="NCBI Taxonomy" id="1427503"/>
    <lineage>
        <taxon>Bacteria</taxon>
        <taxon>Pseudomonadati</taxon>
        <taxon>Pseudomonadota</taxon>
        <taxon>Alphaproteobacteria</taxon>
        <taxon>Holosporales</taxon>
        <taxon>Holosporaceae</taxon>
        <taxon>Holospora</taxon>
    </lineage>
</organism>
<dbReference type="EMBL" id="BAUP01000134">
    <property type="protein sequence ID" value="GAJ46750.1"/>
    <property type="molecule type" value="Genomic_DNA"/>
</dbReference>
<keyword evidence="1" id="KW-0175">Coiled coil</keyword>